<evidence type="ECO:0000313" key="3">
    <source>
        <dbReference type="EMBL" id="KAK8851233.1"/>
    </source>
</evidence>
<feature type="domain" description="Heterokaryon incompatibility" evidence="2">
    <location>
        <begin position="183"/>
        <end position="354"/>
    </location>
</feature>
<dbReference type="EMBL" id="JAPCWZ010000009">
    <property type="protein sequence ID" value="KAK8851233.1"/>
    <property type="molecule type" value="Genomic_DNA"/>
</dbReference>
<proteinExistence type="predicted"/>
<comment type="caution">
    <text evidence="3">The sequence shown here is derived from an EMBL/GenBank/DDBJ whole genome shotgun (WGS) entry which is preliminary data.</text>
</comment>
<sequence>MSLLCDRCKEIFERPRDSRWHLHHATNDSFKEAVAAGCYMCRALASEIKLRSGTLSDLNITALTNYCIGSSVSFDRLPVFLNWDGDEHDDCQRKFELFRLDTVRNALPCTSDDRTLPARSYLNTAKRWISECQEHHSACRKLHAWKNMTNRYTPKRLVAIGDGDPNTWHLVMRDGSDHLVRQYATLSHRWSESPTVKLLLSNLESFPMQQSISDLPASFRDAITVALELGIKHIWIDCLCIIQDSYQDWKEQGMEMCNIYTNAVVNISATGVANNTYSFLQAYDDKPIPTPPIVRNVSQSLTKGKQGRPTNPPRSTSEEARDAGGGDWCVVDPFFWWSEVTNTVLLSRGWVFQERYLAPRVLHFGAQQLLWECTTMDACETYPHGLPDYVKKNGHTDLKRLKVNDTVLATADQPAPGLAPPPTDASLQVWCDLVEAYTRTNLTKENDKLFALFGVSQLVRRLYHGAEGENTNDGDWAGIFERHLLPMLEWHTDDTRAPQVARPREYRAPTWSWASVDGRVFYNFLPHLLSNWTQLAWPTFWERYLRYLKYRCKREYHVILPSQSRQQGSDWRPLVWDVVLGATELSGTQDGQVSKTYSIKLTGHLLDLKSLLRRARERRRRHPILVTEDTQYTVFMSDADDGGEPIDRKCHDRVGLPLRCLELLGEDSRLMYWVIGLVLKSDQQRESVYSRCGFFAVLSTEAVQEMGIRIYGSGSFKAEYVEGLELSSIEIV</sequence>
<dbReference type="Pfam" id="PF06985">
    <property type="entry name" value="HET"/>
    <property type="match status" value="1"/>
</dbReference>
<dbReference type="InterPro" id="IPR010730">
    <property type="entry name" value="HET"/>
</dbReference>
<protein>
    <submittedName>
        <fullName evidence="3">Heterokaryon incompatibility protein-domain-containing protein</fullName>
    </submittedName>
</protein>
<dbReference type="PANTHER" id="PTHR33112:SF16">
    <property type="entry name" value="HETEROKARYON INCOMPATIBILITY DOMAIN-CONTAINING PROTEIN"/>
    <property type="match status" value="1"/>
</dbReference>
<evidence type="ECO:0000256" key="1">
    <source>
        <dbReference type="SAM" id="MobiDB-lite"/>
    </source>
</evidence>
<accession>A0ABR2HQI9</accession>
<dbReference type="PANTHER" id="PTHR33112">
    <property type="entry name" value="DOMAIN PROTEIN, PUTATIVE-RELATED"/>
    <property type="match status" value="1"/>
</dbReference>
<name>A0ABR2HQI9_9PEZI</name>
<gene>
    <name evidence="3" type="ORF">PGQ11_013712</name>
</gene>
<organism evidence="3 4">
    <name type="scientific">Apiospora arundinis</name>
    <dbReference type="NCBI Taxonomy" id="335852"/>
    <lineage>
        <taxon>Eukaryota</taxon>
        <taxon>Fungi</taxon>
        <taxon>Dikarya</taxon>
        <taxon>Ascomycota</taxon>
        <taxon>Pezizomycotina</taxon>
        <taxon>Sordariomycetes</taxon>
        <taxon>Xylariomycetidae</taxon>
        <taxon>Amphisphaeriales</taxon>
        <taxon>Apiosporaceae</taxon>
        <taxon>Apiospora</taxon>
    </lineage>
</organism>
<reference evidence="3 4" key="1">
    <citation type="journal article" date="2024" name="IMA Fungus">
        <title>Apiospora arundinis, a panoply of carbohydrate-active enzymes and secondary metabolites.</title>
        <authorList>
            <person name="Sorensen T."/>
            <person name="Petersen C."/>
            <person name="Muurmann A.T."/>
            <person name="Christiansen J.V."/>
            <person name="Brundto M.L."/>
            <person name="Overgaard C.K."/>
            <person name="Boysen A.T."/>
            <person name="Wollenberg R.D."/>
            <person name="Larsen T.O."/>
            <person name="Sorensen J.L."/>
            <person name="Nielsen K.L."/>
            <person name="Sondergaard T.E."/>
        </authorList>
    </citation>
    <scope>NUCLEOTIDE SEQUENCE [LARGE SCALE GENOMIC DNA]</scope>
    <source>
        <strain evidence="3 4">AAU 773</strain>
    </source>
</reference>
<feature type="region of interest" description="Disordered" evidence="1">
    <location>
        <begin position="299"/>
        <end position="323"/>
    </location>
</feature>
<keyword evidence="4" id="KW-1185">Reference proteome</keyword>
<evidence type="ECO:0000259" key="2">
    <source>
        <dbReference type="Pfam" id="PF06985"/>
    </source>
</evidence>
<evidence type="ECO:0000313" key="4">
    <source>
        <dbReference type="Proteomes" id="UP001390339"/>
    </source>
</evidence>
<dbReference type="Proteomes" id="UP001390339">
    <property type="component" value="Unassembled WGS sequence"/>
</dbReference>